<accession>A0A2A4IEC4</accession>
<name>A0A2A4IEC4_9SPHN</name>
<dbReference type="InterPro" id="IPR054248">
    <property type="entry name" value="DUF6975"/>
</dbReference>
<reference evidence="1 2" key="1">
    <citation type="submission" date="2017-09" db="EMBL/GenBank/DDBJ databases">
        <title>Sphingomonas adhaesiva DSM 7418, whole genome shotgun sequence.</title>
        <authorList>
            <person name="Feng G."/>
            <person name="Zhu H."/>
        </authorList>
    </citation>
    <scope>NUCLEOTIDE SEQUENCE [LARGE SCALE GENOMIC DNA]</scope>
    <source>
        <strain evidence="1 2">DSM 7418</strain>
    </source>
</reference>
<keyword evidence="2" id="KW-1185">Reference proteome</keyword>
<evidence type="ECO:0000313" key="1">
    <source>
        <dbReference type="EMBL" id="PCG16183.1"/>
    </source>
</evidence>
<proteinExistence type="predicted"/>
<protein>
    <submittedName>
        <fullName evidence="1">Uncharacterized protein</fullName>
    </submittedName>
</protein>
<evidence type="ECO:0000313" key="2">
    <source>
        <dbReference type="Proteomes" id="UP000218323"/>
    </source>
</evidence>
<sequence length="227" mass="22643">MVDGPTAVAAAASSRQTAGAAATIRGLLAADGSAVAPYATLLASPAAVLRDLADAVYALCVVHGSAPGVVDHALTRAGDHAALAWLTDAADAMRAERAYLARLTAAVGPLPSTPGHAAAEAAIIGQRQALAMLATSDRAGCGTGAALALVLDWETVRVVLDGCAARLGIAGGRDFAPVVHAAGAFLHAIDAAPGVERALAFGAQQVLAQHRGLWALLESRAAAREPN</sequence>
<dbReference type="Proteomes" id="UP000218323">
    <property type="component" value="Unassembled WGS sequence"/>
</dbReference>
<organism evidence="1 2">
    <name type="scientific">Sphingomonas adhaesiva</name>
    <dbReference type="NCBI Taxonomy" id="28212"/>
    <lineage>
        <taxon>Bacteria</taxon>
        <taxon>Pseudomonadati</taxon>
        <taxon>Pseudomonadota</taxon>
        <taxon>Alphaproteobacteria</taxon>
        <taxon>Sphingomonadales</taxon>
        <taxon>Sphingomonadaceae</taxon>
        <taxon>Sphingomonas</taxon>
    </lineage>
</organism>
<dbReference type="EMBL" id="NWVC01000001">
    <property type="protein sequence ID" value="PCG16183.1"/>
    <property type="molecule type" value="Genomic_DNA"/>
</dbReference>
<comment type="caution">
    <text evidence="1">The sequence shown here is derived from an EMBL/GenBank/DDBJ whole genome shotgun (WGS) entry which is preliminary data.</text>
</comment>
<dbReference type="Pfam" id="PF22391">
    <property type="entry name" value="DUF6975"/>
    <property type="match status" value="1"/>
</dbReference>
<gene>
    <name evidence="1" type="ORF">COA07_00540</name>
</gene>
<dbReference type="AlphaFoldDB" id="A0A2A4IEC4"/>